<organism evidence="1 2">
    <name type="scientific">Russula earlei</name>
    <dbReference type="NCBI Taxonomy" id="71964"/>
    <lineage>
        <taxon>Eukaryota</taxon>
        <taxon>Fungi</taxon>
        <taxon>Dikarya</taxon>
        <taxon>Basidiomycota</taxon>
        <taxon>Agaricomycotina</taxon>
        <taxon>Agaricomycetes</taxon>
        <taxon>Russulales</taxon>
        <taxon>Russulaceae</taxon>
        <taxon>Russula</taxon>
    </lineage>
</organism>
<keyword evidence="2" id="KW-1185">Reference proteome</keyword>
<protein>
    <submittedName>
        <fullName evidence="1">Uncharacterized protein</fullName>
    </submittedName>
</protein>
<reference evidence="1" key="1">
    <citation type="submission" date="2021-03" db="EMBL/GenBank/DDBJ databases">
        <title>Evolutionary priming and transition to the ectomycorrhizal habit in an iconic lineage of mushroom-forming fungi: is preadaptation a requirement?</title>
        <authorList>
            <consortium name="DOE Joint Genome Institute"/>
            <person name="Looney B.P."/>
            <person name="Miyauchi S."/>
            <person name="Morin E."/>
            <person name="Drula E."/>
            <person name="Courty P.E."/>
            <person name="Chicoki N."/>
            <person name="Fauchery L."/>
            <person name="Kohler A."/>
            <person name="Kuo A."/>
            <person name="LaButti K."/>
            <person name="Pangilinan J."/>
            <person name="Lipzen A."/>
            <person name="Riley R."/>
            <person name="Andreopoulos W."/>
            <person name="He G."/>
            <person name="Johnson J."/>
            <person name="Barry K.W."/>
            <person name="Grigoriev I.V."/>
            <person name="Nagy L."/>
            <person name="Hibbett D."/>
            <person name="Henrissat B."/>
            <person name="Matheny P.B."/>
            <person name="Labbe J."/>
            <person name="Martin A.F."/>
        </authorList>
    </citation>
    <scope>NUCLEOTIDE SEQUENCE</scope>
    <source>
        <strain evidence="1">BPL698</strain>
    </source>
</reference>
<evidence type="ECO:0000313" key="1">
    <source>
        <dbReference type="EMBL" id="KAI9507960.1"/>
    </source>
</evidence>
<sequence length="332" mass="36925">MVNYHNPIEILLDYLALLKVWHGVDAVFLWEFTTSLYFEWSVFWGLRPYKRTIWIYSLSRLAALVAVIVNLVILNMASRINCEVSVIFEMVPAYLALSAASLLMVLRTIGIWEQNRVVVAIAFSTWAISGAFTIQGIARLQFVRVAPETICKLLNFQDTKVTMVVMFVTDVILVVIMLVGLSRNGCYRRRASGLGRLLWDQGMVFLFLSTIAGVLPTVFLFLDLNNPLSIIFHVPWLIITSIAATRMYRKLEIFLSSDGASTCSPPTRHCCLHGTGHESSRTISIAGTSGTIAMPDPPNRIDVEMCATPQAAPDVAETTPPLLVLQRGPTMA</sequence>
<evidence type="ECO:0000313" key="2">
    <source>
        <dbReference type="Proteomes" id="UP001207468"/>
    </source>
</evidence>
<name>A0ACC0U9E3_9AGAM</name>
<comment type="caution">
    <text evidence="1">The sequence shown here is derived from an EMBL/GenBank/DDBJ whole genome shotgun (WGS) entry which is preliminary data.</text>
</comment>
<accession>A0ACC0U9E3</accession>
<proteinExistence type="predicted"/>
<dbReference type="EMBL" id="JAGFNK010000106">
    <property type="protein sequence ID" value="KAI9507960.1"/>
    <property type="molecule type" value="Genomic_DNA"/>
</dbReference>
<gene>
    <name evidence="1" type="ORF">F5148DRAFT_42317</name>
</gene>
<dbReference type="Proteomes" id="UP001207468">
    <property type="component" value="Unassembled WGS sequence"/>
</dbReference>